<sequence>MPTVLNHGDLCAPNTLWHDGAVTALLDLEFAVVAPLAVDLNEIVKIAFAPGDPDERAPLRDVVTRIAEDSLAAAGGPDVLVGYSIMLEVWLMEQELAAGAVDDDVDETDLANASTMLTAFAEGDGGYFAPLFAALR</sequence>
<accession>A0A1M5MWE5</accession>
<proteinExistence type="predicted"/>
<evidence type="ECO:0000313" key="3">
    <source>
        <dbReference type="Proteomes" id="UP000184501"/>
    </source>
</evidence>
<dbReference type="Pfam" id="PF01636">
    <property type="entry name" value="APH"/>
    <property type="match status" value="1"/>
</dbReference>
<gene>
    <name evidence="2" type="ORF">SAMN05444320_11479</name>
</gene>
<protein>
    <submittedName>
        <fullName evidence="2">Phosphotransferase enzyme family protein</fullName>
    </submittedName>
</protein>
<dbReference type="EMBL" id="FQVN01000014">
    <property type="protein sequence ID" value="SHG81634.1"/>
    <property type="molecule type" value="Genomic_DNA"/>
</dbReference>
<keyword evidence="2" id="KW-0808">Transferase</keyword>
<name>A0A1M5MWE5_STRHI</name>
<dbReference type="InterPro" id="IPR011009">
    <property type="entry name" value="Kinase-like_dom_sf"/>
</dbReference>
<dbReference type="InterPro" id="IPR002575">
    <property type="entry name" value="Aminoglycoside_PTrfase"/>
</dbReference>
<dbReference type="AlphaFoldDB" id="A0A1M5MWE5"/>
<feature type="domain" description="Aminoglycoside phosphotransferase" evidence="1">
    <location>
        <begin position="2"/>
        <end position="58"/>
    </location>
</feature>
<dbReference type="SUPFAM" id="SSF56112">
    <property type="entry name" value="Protein kinase-like (PK-like)"/>
    <property type="match status" value="1"/>
</dbReference>
<evidence type="ECO:0000259" key="1">
    <source>
        <dbReference type="Pfam" id="PF01636"/>
    </source>
</evidence>
<dbReference type="GO" id="GO:0016740">
    <property type="term" value="F:transferase activity"/>
    <property type="evidence" value="ECO:0007669"/>
    <property type="project" value="UniProtKB-KW"/>
</dbReference>
<reference evidence="2 3" key="1">
    <citation type="submission" date="2016-11" db="EMBL/GenBank/DDBJ databases">
        <authorList>
            <person name="Jaros S."/>
            <person name="Januszkiewicz K."/>
            <person name="Wedrychowicz H."/>
        </authorList>
    </citation>
    <scope>NUCLEOTIDE SEQUENCE [LARGE SCALE GENOMIC DNA]</scope>
    <source>
        <strain evidence="2 3">DSM 44523</strain>
    </source>
</reference>
<organism evidence="2 3">
    <name type="scientific">Streptoalloteichus hindustanus</name>
    <dbReference type="NCBI Taxonomy" id="2017"/>
    <lineage>
        <taxon>Bacteria</taxon>
        <taxon>Bacillati</taxon>
        <taxon>Actinomycetota</taxon>
        <taxon>Actinomycetes</taxon>
        <taxon>Pseudonocardiales</taxon>
        <taxon>Pseudonocardiaceae</taxon>
        <taxon>Streptoalloteichus</taxon>
    </lineage>
</organism>
<dbReference type="Gene3D" id="3.90.1200.10">
    <property type="match status" value="1"/>
</dbReference>
<evidence type="ECO:0000313" key="2">
    <source>
        <dbReference type="EMBL" id="SHG81634.1"/>
    </source>
</evidence>
<keyword evidence="3" id="KW-1185">Reference proteome</keyword>
<dbReference type="Proteomes" id="UP000184501">
    <property type="component" value="Unassembled WGS sequence"/>
</dbReference>
<dbReference type="STRING" id="2017.SAMN05444320_11479"/>